<evidence type="ECO:0000313" key="1">
    <source>
        <dbReference type="EMBL" id="CAB4155465.1"/>
    </source>
</evidence>
<gene>
    <name evidence="1" type="ORF">UFOVP671_10</name>
</gene>
<protein>
    <submittedName>
        <fullName evidence="1">Uncharacterized protein</fullName>
    </submittedName>
</protein>
<name>A0A6J5NE74_9CAUD</name>
<accession>A0A6J5NE74</accession>
<dbReference type="EMBL" id="LR796645">
    <property type="protein sequence ID" value="CAB4155465.1"/>
    <property type="molecule type" value="Genomic_DNA"/>
</dbReference>
<proteinExistence type="predicted"/>
<sequence length="131" mass="14888">MPLYESICTKCKKVHNYYRSISNLLDTPTCCKVKTSKVIITPCMVVNDIPNWEQYVSPATGKVISSKAQRKEDMKASGCREWAGYDQEKAASEAAKKHEIDKLCDKMDETVERTWASMPQEKKNEALKHIG</sequence>
<reference evidence="1" key="1">
    <citation type="submission" date="2020-04" db="EMBL/GenBank/DDBJ databases">
        <authorList>
            <person name="Chiriac C."/>
            <person name="Salcher M."/>
            <person name="Ghai R."/>
            <person name="Kavagutti S V."/>
        </authorList>
    </citation>
    <scope>NUCLEOTIDE SEQUENCE</scope>
</reference>
<organism evidence="1">
    <name type="scientific">uncultured Caudovirales phage</name>
    <dbReference type="NCBI Taxonomy" id="2100421"/>
    <lineage>
        <taxon>Viruses</taxon>
        <taxon>Duplodnaviria</taxon>
        <taxon>Heunggongvirae</taxon>
        <taxon>Uroviricota</taxon>
        <taxon>Caudoviricetes</taxon>
        <taxon>Peduoviridae</taxon>
        <taxon>Maltschvirus</taxon>
        <taxon>Maltschvirus maltsch</taxon>
    </lineage>
</organism>